<dbReference type="Proteomes" id="UP000095283">
    <property type="component" value="Unplaced"/>
</dbReference>
<dbReference type="AlphaFoldDB" id="A0A1I7WK07"/>
<accession>A0A1I7WK07</accession>
<evidence type="ECO:0000313" key="4">
    <source>
        <dbReference type="WBParaSite" id="Hba_05361"/>
    </source>
</evidence>
<evidence type="ECO:0000313" key="3">
    <source>
        <dbReference type="Proteomes" id="UP000095283"/>
    </source>
</evidence>
<feature type="region of interest" description="Disordered" evidence="1">
    <location>
        <begin position="65"/>
        <end position="99"/>
    </location>
</feature>
<feature type="domain" description="DUF1758" evidence="2">
    <location>
        <begin position="151"/>
        <end position="242"/>
    </location>
</feature>
<protein>
    <submittedName>
        <fullName evidence="4">DUF1758 domain-containing protein</fullName>
    </submittedName>
</protein>
<reference evidence="4" key="1">
    <citation type="submission" date="2016-11" db="UniProtKB">
        <authorList>
            <consortium name="WormBaseParasite"/>
        </authorList>
    </citation>
    <scope>IDENTIFICATION</scope>
</reference>
<proteinExistence type="predicted"/>
<dbReference type="WBParaSite" id="Hba_05361">
    <property type="protein sequence ID" value="Hba_05361"/>
    <property type="gene ID" value="Hba_05361"/>
</dbReference>
<sequence>MQIINELSSQCVKNTLLQMLELKLCFNCLGDHSYKDCKSKKTCRICKKKHHTSLCFTPIVHSSNRQLPPSDSKRRAYGNKGGPSIQLRQQKPPPSVSFTSTVSETPVTSVLEHSDYFTGTTIHHIDNYNNISTLPLNDYSLETLLMCAYITVSNPNLIEKSMTVLAFFDSSSNRSYISSDLATKLELSSHTVEKLQINTFANKSPTTLHTLNHSLNIHFNDKTWRTIPVTSLDTMTPRLHFIPISHDNPSILIGSNYMWDILDGYSYTALPSGFLLLDTKNRIYDHLVFLDPLSWDRAGFDRQYLSHPDYNLLYLLVDPSRTFGASADSIPLVPPRSPIIDPLPFDQLKATISNCKSLTEQHSFPEQDRELREYCIRRITQLQLAIVKIATASSLVSKSVEEMQAIITNSKTRAQRKEHLSEILVITEEIPYQKTLAEATELTFTLDARIDEGILELTINKYNWTISITVHKCGIARTDNDSTYKQTELYDQVTIFSQDIEGSPNEQYESNLQQRHRKVQPLRIKVPEFSGKVEEWEEFWAIYEDMLSVMEKIILLKDSLKEKPTKTIKGIQ</sequence>
<dbReference type="Pfam" id="PF05585">
    <property type="entry name" value="DUF1758"/>
    <property type="match status" value="1"/>
</dbReference>
<name>A0A1I7WK07_HETBA</name>
<evidence type="ECO:0000259" key="2">
    <source>
        <dbReference type="Pfam" id="PF05585"/>
    </source>
</evidence>
<evidence type="ECO:0000256" key="1">
    <source>
        <dbReference type="SAM" id="MobiDB-lite"/>
    </source>
</evidence>
<dbReference type="InterPro" id="IPR008737">
    <property type="entry name" value="DUF1758"/>
</dbReference>
<organism evidence="3 4">
    <name type="scientific">Heterorhabditis bacteriophora</name>
    <name type="common">Entomopathogenic nematode worm</name>
    <dbReference type="NCBI Taxonomy" id="37862"/>
    <lineage>
        <taxon>Eukaryota</taxon>
        <taxon>Metazoa</taxon>
        <taxon>Ecdysozoa</taxon>
        <taxon>Nematoda</taxon>
        <taxon>Chromadorea</taxon>
        <taxon>Rhabditida</taxon>
        <taxon>Rhabditina</taxon>
        <taxon>Rhabditomorpha</taxon>
        <taxon>Strongyloidea</taxon>
        <taxon>Heterorhabditidae</taxon>
        <taxon>Heterorhabditis</taxon>
    </lineage>
</organism>
<keyword evidence="3" id="KW-1185">Reference proteome</keyword>